<dbReference type="EMBL" id="PHNJ01000005">
    <property type="protein sequence ID" value="TYL38370.1"/>
    <property type="molecule type" value="Genomic_DNA"/>
</dbReference>
<dbReference type="RefSeq" id="WP_148858068.1">
    <property type="nucleotide sequence ID" value="NZ_PHNJ01000005.1"/>
</dbReference>
<feature type="compositionally biased region" description="Basic and acidic residues" evidence="4">
    <location>
        <begin position="11"/>
        <end position="27"/>
    </location>
</feature>
<dbReference type="PIRSF" id="PIRSF015730">
    <property type="entry name" value="TFAR19"/>
    <property type="match status" value="1"/>
</dbReference>
<evidence type="ECO:0000256" key="4">
    <source>
        <dbReference type="SAM" id="MobiDB-lite"/>
    </source>
</evidence>
<keyword evidence="2 3" id="KW-0238">DNA-binding</keyword>
<dbReference type="PANTHER" id="PTHR10840">
    <property type="entry name" value="PROGRAMMED CELL DEATH PROTEIN 5"/>
    <property type="match status" value="1"/>
</dbReference>
<reference evidence="5" key="1">
    <citation type="submission" date="2017-11" db="EMBL/GenBank/DDBJ databases">
        <authorList>
            <person name="Kajale S.C."/>
            <person name="Sharma A."/>
        </authorList>
    </citation>
    <scope>NUCLEOTIDE SEQUENCE</scope>
    <source>
        <strain evidence="5">LS1_42</strain>
    </source>
</reference>
<comment type="similarity">
    <text evidence="1 3">Belongs to the PDCD5 family.</text>
</comment>
<dbReference type="NCBIfam" id="NF003268">
    <property type="entry name" value="PRK04239.1"/>
    <property type="match status" value="1"/>
</dbReference>
<organism evidence="5 6">
    <name type="scientific">Natronococcus pandeyae</name>
    <dbReference type="NCBI Taxonomy" id="2055836"/>
    <lineage>
        <taxon>Archaea</taxon>
        <taxon>Methanobacteriati</taxon>
        <taxon>Methanobacteriota</taxon>
        <taxon>Stenosarchaea group</taxon>
        <taxon>Halobacteria</taxon>
        <taxon>Halobacteriales</taxon>
        <taxon>Natrialbaceae</taxon>
        <taxon>Natronococcus</taxon>
    </lineage>
</organism>
<dbReference type="AlphaFoldDB" id="A0A8J8Q6Y1"/>
<name>A0A8J8Q6Y1_9EURY</name>
<dbReference type="PANTHER" id="PTHR10840:SF0">
    <property type="entry name" value="PROGRAMMED CELL DEATH PROTEIN 5"/>
    <property type="match status" value="1"/>
</dbReference>
<keyword evidence="6" id="KW-1185">Reference proteome</keyword>
<dbReference type="GO" id="GO:0003677">
    <property type="term" value="F:DNA binding"/>
    <property type="evidence" value="ECO:0007669"/>
    <property type="project" value="UniProtKB-UniRule"/>
</dbReference>
<evidence type="ECO:0000256" key="3">
    <source>
        <dbReference type="HAMAP-Rule" id="MF_00026"/>
    </source>
</evidence>
<dbReference type="SUPFAM" id="SSF46950">
    <property type="entry name" value="Double-stranded DNA-binding domain"/>
    <property type="match status" value="1"/>
</dbReference>
<dbReference type="OrthoDB" id="7912at2157"/>
<dbReference type="InterPro" id="IPR002836">
    <property type="entry name" value="PDCD5-like"/>
</dbReference>
<feature type="region of interest" description="Disordered" evidence="4">
    <location>
        <begin position="1"/>
        <end position="48"/>
    </location>
</feature>
<dbReference type="InterPro" id="IPR036883">
    <property type="entry name" value="PDCD5-like_sf"/>
</dbReference>
<proteinExistence type="inferred from homology"/>
<evidence type="ECO:0000256" key="1">
    <source>
        <dbReference type="ARBA" id="ARBA00010490"/>
    </source>
</evidence>
<dbReference type="GO" id="GO:0005829">
    <property type="term" value="C:cytosol"/>
    <property type="evidence" value="ECO:0007669"/>
    <property type="project" value="TreeGrafter"/>
</dbReference>
<evidence type="ECO:0000256" key="2">
    <source>
        <dbReference type="ARBA" id="ARBA00023125"/>
    </source>
</evidence>
<dbReference type="Pfam" id="PF01984">
    <property type="entry name" value="dsDNA_bind"/>
    <property type="match status" value="1"/>
</dbReference>
<comment type="caution">
    <text evidence="5">The sequence shown here is derived from an EMBL/GenBank/DDBJ whole genome shotgun (WGS) entry which is preliminary data.</text>
</comment>
<sequence length="116" mass="13335">MSGSPDEEKLEELRQKKMEQLQDRAESQGDEGAQEAAQQQAEAQKQAVLRQHLTDDARKRLNTVKMSKQQFGEQVEQQVVALARSGRIQGKIDDEKMKQLLQELKPDSKSFDIKRR</sequence>
<evidence type="ECO:0000313" key="6">
    <source>
        <dbReference type="Proteomes" id="UP000766904"/>
    </source>
</evidence>
<accession>A0A8J8Q6Y1</accession>
<dbReference type="HAMAP" id="MF_00026">
    <property type="entry name" value="dsDNA_bind"/>
    <property type="match status" value="1"/>
</dbReference>
<protein>
    <recommendedName>
        <fullName evidence="3">DNA-binding protein CV102_11185</fullName>
    </recommendedName>
</protein>
<gene>
    <name evidence="5" type="ORF">CV102_11185</name>
</gene>
<feature type="compositionally biased region" description="Low complexity" evidence="4">
    <location>
        <begin position="34"/>
        <end position="47"/>
    </location>
</feature>
<dbReference type="InterPro" id="IPR022889">
    <property type="entry name" value="DNA_bind_arc"/>
</dbReference>
<evidence type="ECO:0000313" key="5">
    <source>
        <dbReference type="EMBL" id="TYL38370.1"/>
    </source>
</evidence>
<dbReference type="Gene3D" id="1.10.8.140">
    <property type="entry name" value="PDCD5-like"/>
    <property type="match status" value="1"/>
</dbReference>
<dbReference type="Proteomes" id="UP000766904">
    <property type="component" value="Unassembled WGS sequence"/>
</dbReference>